<keyword evidence="4 7" id="KW-0812">Transmembrane</keyword>
<evidence type="ECO:0000259" key="8">
    <source>
        <dbReference type="PROSITE" id="PS50928"/>
    </source>
</evidence>
<dbReference type="GO" id="GO:0005886">
    <property type="term" value="C:plasma membrane"/>
    <property type="evidence" value="ECO:0007669"/>
    <property type="project" value="UniProtKB-SubCell"/>
</dbReference>
<dbReference type="InterPro" id="IPR000515">
    <property type="entry name" value="MetI-like"/>
</dbReference>
<feature type="transmembrane region" description="Helical" evidence="7">
    <location>
        <begin position="173"/>
        <end position="192"/>
    </location>
</feature>
<dbReference type="GO" id="GO:0055085">
    <property type="term" value="P:transmembrane transport"/>
    <property type="evidence" value="ECO:0007669"/>
    <property type="project" value="InterPro"/>
</dbReference>
<name>A0A6J6CUJ5_9ZZZZ</name>
<comment type="subcellular location">
    <subcellularLocation>
        <location evidence="1">Cell membrane</location>
        <topology evidence="1">Multi-pass membrane protein</topology>
    </subcellularLocation>
</comment>
<evidence type="ECO:0000256" key="6">
    <source>
        <dbReference type="ARBA" id="ARBA00023136"/>
    </source>
</evidence>
<dbReference type="AlphaFoldDB" id="A0A6J6CUJ5"/>
<dbReference type="InterPro" id="IPR045621">
    <property type="entry name" value="BPD_transp_1_N"/>
</dbReference>
<evidence type="ECO:0000256" key="3">
    <source>
        <dbReference type="ARBA" id="ARBA00022475"/>
    </source>
</evidence>
<reference evidence="9" key="1">
    <citation type="submission" date="2020-05" db="EMBL/GenBank/DDBJ databases">
        <authorList>
            <person name="Chiriac C."/>
            <person name="Salcher M."/>
            <person name="Ghai R."/>
            <person name="Kavagutti S V."/>
        </authorList>
    </citation>
    <scope>NUCLEOTIDE SEQUENCE</scope>
</reference>
<feature type="domain" description="ABC transmembrane type-1" evidence="8">
    <location>
        <begin position="98"/>
        <end position="297"/>
    </location>
</feature>
<dbReference type="Pfam" id="PF19300">
    <property type="entry name" value="BPD_transp_1_N"/>
    <property type="match status" value="1"/>
</dbReference>
<sequence length="311" mass="33181">MSANGTIARRVGRTGVVLLVVYAITFVCVRLTPGNPFAARAPRALSPDQQARLERQFGLDDPWPVQFVRYLFRALSGDFGVSYAHQGEDVVDVIVARAWPTMSLVGAALLVGLVVGVPLGVAAALRNDSWFDHLLSGVSTLGVAIPVFVATPVLVIVLSVYAGWLPAQGWDGLISTTAIIPIVVLALEPIAVTARFTRASMIEVLRSDHHRTARARGLARRTVVFRFALRNGLVPVTTITGLQVAGLLGSVVLVESAYNVPGLGKEFLAAITARDYPVVMAATLIFAAVIVVANLLVDVAYARLDPRIRSA</sequence>
<dbReference type="SUPFAM" id="SSF161098">
    <property type="entry name" value="MetI-like"/>
    <property type="match status" value="1"/>
</dbReference>
<gene>
    <name evidence="9" type="ORF">UFOPK1493_01362</name>
</gene>
<evidence type="ECO:0000256" key="1">
    <source>
        <dbReference type="ARBA" id="ARBA00004651"/>
    </source>
</evidence>
<feature type="transmembrane region" description="Helical" evidence="7">
    <location>
        <begin position="278"/>
        <end position="301"/>
    </location>
</feature>
<dbReference type="EMBL" id="CAEZSR010000039">
    <property type="protein sequence ID" value="CAB4555221.1"/>
    <property type="molecule type" value="Genomic_DNA"/>
</dbReference>
<keyword evidence="5 7" id="KW-1133">Transmembrane helix</keyword>
<feature type="transmembrane region" description="Helical" evidence="7">
    <location>
        <begin position="12"/>
        <end position="32"/>
    </location>
</feature>
<protein>
    <submittedName>
        <fullName evidence="9">Unannotated protein</fullName>
    </submittedName>
</protein>
<feature type="transmembrane region" description="Helical" evidence="7">
    <location>
        <begin position="233"/>
        <end position="258"/>
    </location>
</feature>
<evidence type="ECO:0000313" key="9">
    <source>
        <dbReference type="EMBL" id="CAB4555221.1"/>
    </source>
</evidence>
<evidence type="ECO:0000256" key="5">
    <source>
        <dbReference type="ARBA" id="ARBA00022989"/>
    </source>
</evidence>
<dbReference type="PROSITE" id="PS50928">
    <property type="entry name" value="ABC_TM1"/>
    <property type="match status" value="1"/>
</dbReference>
<accession>A0A6J6CUJ5</accession>
<dbReference type="CDD" id="cd06261">
    <property type="entry name" value="TM_PBP2"/>
    <property type="match status" value="1"/>
</dbReference>
<feature type="transmembrane region" description="Helical" evidence="7">
    <location>
        <begin position="137"/>
        <end position="161"/>
    </location>
</feature>
<dbReference type="Pfam" id="PF00528">
    <property type="entry name" value="BPD_transp_1"/>
    <property type="match status" value="1"/>
</dbReference>
<evidence type="ECO:0000256" key="2">
    <source>
        <dbReference type="ARBA" id="ARBA00022448"/>
    </source>
</evidence>
<organism evidence="9">
    <name type="scientific">freshwater metagenome</name>
    <dbReference type="NCBI Taxonomy" id="449393"/>
    <lineage>
        <taxon>unclassified sequences</taxon>
        <taxon>metagenomes</taxon>
        <taxon>ecological metagenomes</taxon>
    </lineage>
</organism>
<dbReference type="PANTHER" id="PTHR43163:SF6">
    <property type="entry name" value="DIPEPTIDE TRANSPORT SYSTEM PERMEASE PROTEIN DPPB-RELATED"/>
    <property type="match status" value="1"/>
</dbReference>
<keyword evidence="2" id="KW-0813">Transport</keyword>
<proteinExistence type="predicted"/>
<feature type="transmembrane region" description="Helical" evidence="7">
    <location>
        <begin position="104"/>
        <end position="125"/>
    </location>
</feature>
<dbReference type="PANTHER" id="PTHR43163">
    <property type="entry name" value="DIPEPTIDE TRANSPORT SYSTEM PERMEASE PROTEIN DPPB-RELATED"/>
    <property type="match status" value="1"/>
</dbReference>
<keyword evidence="6 7" id="KW-0472">Membrane</keyword>
<keyword evidence="3" id="KW-1003">Cell membrane</keyword>
<dbReference type="InterPro" id="IPR035906">
    <property type="entry name" value="MetI-like_sf"/>
</dbReference>
<evidence type="ECO:0000256" key="7">
    <source>
        <dbReference type="SAM" id="Phobius"/>
    </source>
</evidence>
<dbReference type="Gene3D" id="1.10.3720.10">
    <property type="entry name" value="MetI-like"/>
    <property type="match status" value="1"/>
</dbReference>
<evidence type="ECO:0000256" key="4">
    <source>
        <dbReference type="ARBA" id="ARBA00022692"/>
    </source>
</evidence>